<feature type="region of interest" description="Disordered" evidence="1">
    <location>
        <begin position="1"/>
        <end position="25"/>
    </location>
</feature>
<accession>A0A9D1QD07</accession>
<sequence>MSKTNPTSRYGNMHRSDRHHGAEALSCGALHTNAERAEEQVMTRRTEAINTIESDGRYDFAARVMTRRTEAINNIESEGRDAERVTVKSADTNTKNTPQEDAARMRRPLVVYGSRGRAGRRAGGCADTSRTSDSSRCPMPKPHTHLLLSKNFLSHPIILF</sequence>
<organism evidence="2 3">
    <name type="scientific">Candidatus Rikenella faecigallinarum</name>
    <dbReference type="NCBI Taxonomy" id="2838745"/>
    <lineage>
        <taxon>Bacteria</taxon>
        <taxon>Pseudomonadati</taxon>
        <taxon>Bacteroidota</taxon>
        <taxon>Bacteroidia</taxon>
        <taxon>Bacteroidales</taxon>
        <taxon>Rikenellaceae</taxon>
        <taxon>Rikenella</taxon>
    </lineage>
</organism>
<gene>
    <name evidence="2" type="ORF">H9888_00515</name>
</gene>
<dbReference type="Proteomes" id="UP000823926">
    <property type="component" value="Unassembled WGS sequence"/>
</dbReference>
<protein>
    <submittedName>
        <fullName evidence="2">Uncharacterized protein</fullName>
    </submittedName>
</protein>
<evidence type="ECO:0000313" key="2">
    <source>
        <dbReference type="EMBL" id="HIW09960.1"/>
    </source>
</evidence>
<feature type="region of interest" description="Disordered" evidence="1">
    <location>
        <begin position="79"/>
        <end position="140"/>
    </location>
</feature>
<proteinExistence type="predicted"/>
<dbReference type="EMBL" id="DXHL01000004">
    <property type="protein sequence ID" value="HIW09960.1"/>
    <property type="molecule type" value="Genomic_DNA"/>
</dbReference>
<evidence type="ECO:0000313" key="3">
    <source>
        <dbReference type="Proteomes" id="UP000823926"/>
    </source>
</evidence>
<name>A0A9D1QD07_9BACT</name>
<feature type="compositionally biased region" description="Polar residues" evidence="1">
    <location>
        <begin position="89"/>
        <end position="99"/>
    </location>
</feature>
<dbReference type="AlphaFoldDB" id="A0A9D1QD07"/>
<evidence type="ECO:0000256" key="1">
    <source>
        <dbReference type="SAM" id="MobiDB-lite"/>
    </source>
</evidence>
<reference evidence="2" key="2">
    <citation type="submission" date="2021-04" db="EMBL/GenBank/DDBJ databases">
        <authorList>
            <person name="Gilroy R."/>
        </authorList>
    </citation>
    <scope>NUCLEOTIDE SEQUENCE</scope>
    <source>
        <strain evidence="2">ChiBcec15-1070</strain>
    </source>
</reference>
<reference evidence="2" key="1">
    <citation type="journal article" date="2021" name="PeerJ">
        <title>Extensive microbial diversity within the chicken gut microbiome revealed by metagenomics and culture.</title>
        <authorList>
            <person name="Gilroy R."/>
            <person name="Ravi A."/>
            <person name="Getino M."/>
            <person name="Pursley I."/>
            <person name="Horton D.L."/>
            <person name="Alikhan N.F."/>
            <person name="Baker D."/>
            <person name="Gharbi K."/>
            <person name="Hall N."/>
            <person name="Watson M."/>
            <person name="Adriaenssens E.M."/>
            <person name="Foster-Nyarko E."/>
            <person name="Jarju S."/>
            <person name="Secka A."/>
            <person name="Antonio M."/>
            <person name="Oren A."/>
            <person name="Chaudhuri R.R."/>
            <person name="La Ragione R."/>
            <person name="Hildebrand F."/>
            <person name="Pallen M.J."/>
        </authorList>
    </citation>
    <scope>NUCLEOTIDE SEQUENCE</scope>
    <source>
        <strain evidence="2">ChiBcec15-1070</strain>
    </source>
</reference>
<feature type="compositionally biased region" description="Polar residues" evidence="1">
    <location>
        <begin position="1"/>
        <end position="10"/>
    </location>
</feature>
<comment type="caution">
    <text evidence="2">The sequence shown here is derived from an EMBL/GenBank/DDBJ whole genome shotgun (WGS) entry which is preliminary data.</text>
</comment>